<name>A0A803PZX3_CANSA</name>
<feature type="region of interest" description="Disordered" evidence="1">
    <location>
        <begin position="85"/>
        <end position="129"/>
    </location>
</feature>
<evidence type="ECO:0000313" key="3">
    <source>
        <dbReference type="Proteomes" id="UP000596661"/>
    </source>
</evidence>
<reference evidence="2" key="2">
    <citation type="submission" date="2021-03" db="UniProtKB">
        <authorList>
            <consortium name="EnsemblPlants"/>
        </authorList>
    </citation>
    <scope>IDENTIFICATION</scope>
</reference>
<feature type="compositionally biased region" description="Low complexity" evidence="1">
    <location>
        <begin position="85"/>
        <end position="101"/>
    </location>
</feature>
<evidence type="ECO:0000256" key="1">
    <source>
        <dbReference type="SAM" id="MobiDB-lite"/>
    </source>
</evidence>
<organism evidence="2 3">
    <name type="scientific">Cannabis sativa</name>
    <name type="common">Hemp</name>
    <name type="synonym">Marijuana</name>
    <dbReference type="NCBI Taxonomy" id="3483"/>
    <lineage>
        <taxon>Eukaryota</taxon>
        <taxon>Viridiplantae</taxon>
        <taxon>Streptophyta</taxon>
        <taxon>Embryophyta</taxon>
        <taxon>Tracheophyta</taxon>
        <taxon>Spermatophyta</taxon>
        <taxon>Magnoliopsida</taxon>
        <taxon>eudicotyledons</taxon>
        <taxon>Gunneridae</taxon>
        <taxon>Pentapetalae</taxon>
        <taxon>rosids</taxon>
        <taxon>fabids</taxon>
        <taxon>Rosales</taxon>
        <taxon>Cannabaceae</taxon>
        <taxon>Cannabis</taxon>
    </lineage>
</organism>
<sequence length="161" mass="17816">MLTVLFWYIFYPQPTASSSRLSGAEYRELVWRLDRIKAEQKGLYACHVELNEAYQNSHIKLKGGQNLIMEQLRTILSMLHRTPMADPAPGPSVAASPSPSAMGKDDEVFPDEYDPYEDAPNTPIDASIISIGDSESHGDILALEAPLGGVEFGKRKRNPPT</sequence>
<dbReference type="EMBL" id="UZAU01000578">
    <property type="status" value="NOT_ANNOTATED_CDS"/>
    <property type="molecule type" value="Genomic_DNA"/>
</dbReference>
<proteinExistence type="predicted"/>
<keyword evidence="3" id="KW-1185">Reference proteome</keyword>
<accession>A0A803PZX3</accession>
<dbReference type="AlphaFoldDB" id="A0A803PZX3"/>
<reference evidence="2" key="1">
    <citation type="submission" date="2018-11" db="EMBL/GenBank/DDBJ databases">
        <authorList>
            <person name="Grassa J C."/>
        </authorList>
    </citation>
    <scope>NUCLEOTIDE SEQUENCE [LARGE SCALE GENOMIC DNA]</scope>
</reference>
<dbReference type="Proteomes" id="UP000596661">
    <property type="component" value="Chromosome 6"/>
</dbReference>
<protein>
    <submittedName>
        <fullName evidence="2">Uncharacterized protein</fullName>
    </submittedName>
</protein>
<evidence type="ECO:0000313" key="2">
    <source>
        <dbReference type="EnsemblPlants" id="cds.evm.model.06.777"/>
    </source>
</evidence>
<feature type="compositionally biased region" description="Acidic residues" evidence="1">
    <location>
        <begin position="108"/>
        <end position="117"/>
    </location>
</feature>
<dbReference type="Gramene" id="evm.model.06.777">
    <property type="protein sequence ID" value="cds.evm.model.06.777"/>
    <property type="gene ID" value="evm.TU.06.777"/>
</dbReference>
<dbReference type="EnsemblPlants" id="evm.model.06.777">
    <property type="protein sequence ID" value="cds.evm.model.06.777"/>
    <property type="gene ID" value="evm.TU.06.777"/>
</dbReference>